<dbReference type="CTD" id="20234307"/>
<dbReference type="STRING" id="225164.V4AUD8"/>
<dbReference type="InterPro" id="IPR007715">
    <property type="entry name" value="Coq4"/>
</dbReference>
<keyword evidence="2" id="KW-0999">Mitochondrion inner membrane</keyword>
<evidence type="ECO:0000313" key="8">
    <source>
        <dbReference type="Proteomes" id="UP000030746"/>
    </source>
</evidence>
<dbReference type="RefSeq" id="XP_009048454.1">
    <property type="nucleotide sequence ID" value="XM_009050206.1"/>
</dbReference>
<keyword evidence="5" id="KW-0456">Lyase</keyword>
<gene>
    <name evidence="7" type="ORF">LOTGIDRAFT_140358</name>
</gene>
<evidence type="ECO:0000256" key="2">
    <source>
        <dbReference type="ARBA" id="ARBA00022792"/>
    </source>
</evidence>
<evidence type="ECO:0000256" key="3">
    <source>
        <dbReference type="ARBA" id="ARBA00023128"/>
    </source>
</evidence>
<dbReference type="HOGENOM" id="CLU_061241_1_1_1"/>
<dbReference type="PANTHER" id="PTHR12922">
    <property type="entry name" value="UBIQUINONE BIOSYNTHESIS PROTEIN"/>
    <property type="match status" value="1"/>
</dbReference>
<dbReference type="AlphaFoldDB" id="V4AUD8"/>
<dbReference type="KEGG" id="lgi:LOTGIDRAFT_140358"/>
<keyword evidence="3" id="KW-0496">Mitochondrion</keyword>
<evidence type="ECO:0000256" key="6">
    <source>
        <dbReference type="ARBA" id="ARBA00081568"/>
    </source>
</evidence>
<dbReference type="GO" id="GO:0005743">
    <property type="term" value="C:mitochondrial inner membrane"/>
    <property type="evidence" value="ECO:0007669"/>
    <property type="project" value="InterPro"/>
</dbReference>
<dbReference type="OMA" id="YYERHFH"/>
<sequence length="239" mass="27349">LYPGHIKTTLLQKTLLAVGSGVAAILDPSRDDMVSAFGETTGYLALKTLQSKMLADPVGRQILEERPVINSKTIDIDYLSQLPDNTFGKQYWKFLTKNGFSPDARRPVQFIDDDDLQYVMLRYRQTHDLYHTLLGMPPHMLGEVIVKMVEMFQTGLPMCTLAALFGPVRLGTVHREKYFKTFLPWAVKTGRNTKFLMAVYFEKHWEDDLQELRRSLNITDPPAGIGRKMKQQIPIEKET</sequence>
<evidence type="ECO:0000256" key="5">
    <source>
        <dbReference type="ARBA" id="ARBA00023239"/>
    </source>
</evidence>
<organism evidence="7 8">
    <name type="scientific">Lottia gigantea</name>
    <name type="common">Giant owl limpet</name>
    <dbReference type="NCBI Taxonomy" id="225164"/>
    <lineage>
        <taxon>Eukaryota</taxon>
        <taxon>Metazoa</taxon>
        <taxon>Spiralia</taxon>
        <taxon>Lophotrochozoa</taxon>
        <taxon>Mollusca</taxon>
        <taxon>Gastropoda</taxon>
        <taxon>Patellogastropoda</taxon>
        <taxon>Lottioidea</taxon>
        <taxon>Lottiidae</taxon>
        <taxon>Lottia</taxon>
    </lineage>
</organism>
<accession>V4AUD8</accession>
<dbReference type="EMBL" id="KB200639">
    <property type="protein sequence ID" value="ESP00918.1"/>
    <property type="molecule type" value="Genomic_DNA"/>
</dbReference>
<dbReference type="PANTHER" id="PTHR12922:SF7">
    <property type="entry name" value="UBIQUINONE BIOSYNTHESIS PROTEIN COQ4 HOMOLOG, MITOCHONDRIAL"/>
    <property type="match status" value="1"/>
</dbReference>
<dbReference type="Proteomes" id="UP000030746">
    <property type="component" value="Unassembled WGS sequence"/>
</dbReference>
<dbReference type="GO" id="GO:0006744">
    <property type="term" value="P:ubiquinone biosynthetic process"/>
    <property type="evidence" value="ECO:0007669"/>
    <property type="project" value="UniProtKB-KW"/>
</dbReference>
<dbReference type="HAMAP" id="MF_03111">
    <property type="entry name" value="Coq4"/>
    <property type="match status" value="1"/>
</dbReference>
<evidence type="ECO:0000256" key="1">
    <source>
        <dbReference type="ARBA" id="ARBA00022688"/>
    </source>
</evidence>
<evidence type="ECO:0000313" key="7">
    <source>
        <dbReference type="EMBL" id="ESP00918.1"/>
    </source>
</evidence>
<dbReference type="Pfam" id="PF05019">
    <property type="entry name" value="Coq4"/>
    <property type="match status" value="1"/>
</dbReference>
<protein>
    <recommendedName>
        <fullName evidence="6">4-hydroxy-3-methoxy-5-polyprenylbenzoate decarboxylase</fullName>
    </recommendedName>
</protein>
<keyword evidence="4" id="KW-0472">Membrane</keyword>
<dbReference type="OrthoDB" id="4249at2759"/>
<reference evidence="7 8" key="1">
    <citation type="journal article" date="2013" name="Nature">
        <title>Insights into bilaterian evolution from three spiralian genomes.</title>
        <authorList>
            <person name="Simakov O."/>
            <person name="Marletaz F."/>
            <person name="Cho S.J."/>
            <person name="Edsinger-Gonzales E."/>
            <person name="Havlak P."/>
            <person name="Hellsten U."/>
            <person name="Kuo D.H."/>
            <person name="Larsson T."/>
            <person name="Lv J."/>
            <person name="Arendt D."/>
            <person name="Savage R."/>
            <person name="Osoegawa K."/>
            <person name="de Jong P."/>
            <person name="Grimwood J."/>
            <person name="Chapman J.A."/>
            <person name="Shapiro H."/>
            <person name="Aerts A."/>
            <person name="Otillar R.P."/>
            <person name="Terry A.Y."/>
            <person name="Boore J.L."/>
            <person name="Grigoriev I.V."/>
            <person name="Lindberg D.R."/>
            <person name="Seaver E.C."/>
            <person name="Weisblat D.A."/>
            <person name="Putnam N.H."/>
            <person name="Rokhsar D.S."/>
        </authorList>
    </citation>
    <scope>NUCLEOTIDE SEQUENCE [LARGE SCALE GENOMIC DNA]</scope>
</reference>
<name>V4AUD8_LOTGI</name>
<feature type="non-terminal residue" evidence="7">
    <location>
        <position position="1"/>
    </location>
</feature>
<dbReference type="GeneID" id="20234307"/>
<proteinExistence type="inferred from homology"/>
<keyword evidence="1" id="KW-0831">Ubiquinone biosynthesis</keyword>
<dbReference type="InterPro" id="IPR027540">
    <property type="entry name" value="Coq4_euk"/>
</dbReference>
<evidence type="ECO:0000256" key="4">
    <source>
        <dbReference type="ARBA" id="ARBA00023136"/>
    </source>
</evidence>
<keyword evidence="8" id="KW-1185">Reference proteome</keyword>
<dbReference type="GO" id="GO:0016829">
    <property type="term" value="F:lyase activity"/>
    <property type="evidence" value="ECO:0007669"/>
    <property type="project" value="UniProtKB-KW"/>
</dbReference>